<dbReference type="InterPro" id="IPR051793">
    <property type="entry name" value="NADH:flavin_oxidoreductase"/>
</dbReference>
<dbReference type="SUPFAM" id="SSF51395">
    <property type="entry name" value="FMN-linked oxidoreductases"/>
    <property type="match status" value="1"/>
</dbReference>
<gene>
    <name evidence="12" type="primary">fldZ_2</name>
    <name evidence="12" type="ORF">Psch_01491</name>
</gene>
<keyword evidence="9" id="KW-0411">Iron-sulfur</keyword>
<dbReference type="PANTHER" id="PTHR42917">
    <property type="entry name" value="2,4-DIENOYL-COA REDUCTASE"/>
    <property type="match status" value="1"/>
</dbReference>
<feature type="domain" description="NADH:flavin oxidoreductase/NADH oxidase N-terminal" evidence="10">
    <location>
        <begin position="7"/>
        <end position="356"/>
    </location>
</feature>
<reference evidence="12 13" key="1">
    <citation type="journal article" date="2018" name="Environ. Microbiol.">
        <title>Novel energy conservation strategies and behaviour of Pelotomaculum schinkii driving syntrophic propionate catabolism.</title>
        <authorList>
            <person name="Hidalgo-Ahumada C.A.P."/>
            <person name="Nobu M.K."/>
            <person name="Narihiro T."/>
            <person name="Tamaki H."/>
            <person name="Liu W.T."/>
            <person name="Kamagata Y."/>
            <person name="Stams A.J.M."/>
            <person name="Imachi H."/>
            <person name="Sousa D.Z."/>
        </authorList>
    </citation>
    <scope>NUCLEOTIDE SEQUENCE [LARGE SCALE GENOMIC DNA]</scope>
    <source>
        <strain evidence="12 13">HH</strain>
    </source>
</reference>
<evidence type="ECO:0000256" key="9">
    <source>
        <dbReference type="ARBA" id="ARBA00023014"/>
    </source>
</evidence>
<dbReference type="EC" id="1.3.1.31" evidence="12"/>
<protein>
    <submittedName>
        <fullName evidence="12">2-enoate reductase FldZ</fullName>
        <ecNumber evidence="12">1.3.1.31</ecNumber>
    </submittedName>
</protein>
<comment type="caution">
    <text evidence="12">The sequence shown here is derived from an EMBL/GenBank/DDBJ whole genome shotgun (WGS) entry which is preliminary data.</text>
</comment>
<dbReference type="Gene3D" id="3.50.50.60">
    <property type="entry name" value="FAD/NAD(P)-binding domain"/>
    <property type="match status" value="1"/>
</dbReference>
<dbReference type="PANTHER" id="PTHR42917:SF2">
    <property type="entry name" value="2,4-DIENOYL-COA REDUCTASE [(2E)-ENOYL-COA-PRODUCING]"/>
    <property type="match status" value="1"/>
</dbReference>
<evidence type="ECO:0000256" key="1">
    <source>
        <dbReference type="ARBA" id="ARBA00001917"/>
    </source>
</evidence>
<dbReference type="GO" id="GO:0047540">
    <property type="term" value="F:2-enoate reductase activity"/>
    <property type="evidence" value="ECO:0007669"/>
    <property type="project" value="UniProtKB-EC"/>
</dbReference>
<evidence type="ECO:0000256" key="4">
    <source>
        <dbReference type="ARBA" id="ARBA00022630"/>
    </source>
</evidence>
<feature type="domain" description="FAD/NAD(P)-binding" evidence="11">
    <location>
        <begin position="401"/>
        <end position="627"/>
    </location>
</feature>
<keyword evidence="4" id="KW-0285">Flavoprotein</keyword>
<evidence type="ECO:0000313" key="12">
    <source>
        <dbReference type="EMBL" id="TEB07936.1"/>
    </source>
</evidence>
<evidence type="ECO:0000256" key="8">
    <source>
        <dbReference type="ARBA" id="ARBA00023004"/>
    </source>
</evidence>
<dbReference type="SUPFAM" id="SSF51905">
    <property type="entry name" value="FAD/NAD(P)-binding domain"/>
    <property type="match status" value="1"/>
</dbReference>
<organism evidence="12 13">
    <name type="scientific">Pelotomaculum schinkii</name>
    <dbReference type="NCBI Taxonomy" id="78350"/>
    <lineage>
        <taxon>Bacteria</taxon>
        <taxon>Bacillati</taxon>
        <taxon>Bacillota</taxon>
        <taxon>Clostridia</taxon>
        <taxon>Eubacteriales</taxon>
        <taxon>Desulfotomaculaceae</taxon>
        <taxon>Pelotomaculum</taxon>
    </lineage>
</organism>
<dbReference type="Pfam" id="PF07992">
    <property type="entry name" value="Pyr_redox_2"/>
    <property type="match status" value="1"/>
</dbReference>
<dbReference type="Pfam" id="PF00724">
    <property type="entry name" value="Oxidored_FMN"/>
    <property type="match status" value="1"/>
</dbReference>
<evidence type="ECO:0000259" key="10">
    <source>
        <dbReference type="Pfam" id="PF00724"/>
    </source>
</evidence>
<comment type="similarity">
    <text evidence="3">In the N-terminal section; belongs to the NADH:flavin oxidoreductase/NADH oxidase family.</text>
</comment>
<dbReference type="GO" id="GO:0010181">
    <property type="term" value="F:FMN binding"/>
    <property type="evidence" value="ECO:0007669"/>
    <property type="project" value="InterPro"/>
</dbReference>
<dbReference type="RefSeq" id="WP_206663734.1">
    <property type="nucleotide sequence ID" value="NZ_QFGA01000001.1"/>
</dbReference>
<evidence type="ECO:0000256" key="6">
    <source>
        <dbReference type="ARBA" id="ARBA00022723"/>
    </source>
</evidence>
<name>A0A4Y7RGJ3_9FIRM</name>
<dbReference type="Gene3D" id="3.40.50.720">
    <property type="entry name" value="NAD(P)-binding Rossmann-like Domain"/>
    <property type="match status" value="1"/>
</dbReference>
<sequence length="661" mass="72032">MNPKYAKLFEPVSIGKLAIKNRTSMAPMGLVCYSDVNGGFNREAQDYYIERAKGGVGLIITGICAADYSEMPEQALPCPTYNPLMFCKSTSPMIEKIHAYDAKIFLQITGGLGRSAIPGLIKKAIAPSENSNRFDPAKQHRAMTKEEIQTLIQNFIKGAAVAKQAGFDGVEIHAVHEGYLLDQFAIAFFNKRTDEYGGDLRGRLKIATDIVQGVKKVCGADFPVSLRYSVKSFMKGLRQGALPGETFTEVGKDYDEGVEAARILVEAGYDSLNVDAGTYDSWYWNHPPMFFKKGMYREFGRRVKEAVNVPVILAGRLDDPDLAIDALNGCCDLVSYGRPLLADPYLVQKIETDRLDEIRPCLSCHDGCMGRIAKGLPLSCAVNPACGRETVYGLSPVDVKKKVLIIGGGIAGLEAARVSAVRGHSVTLVESGDRLGGNLIPGSVPDFKTDDRRLIAWYENQLRKLGVEVKLNTRADRAYVEKFGADVVVTATGSKPIVPDFGGENHICTATDVLSGKEKAGDKIVVIGGGLVGCETALWLAQQGKKVSVVEIMPDILGGPHNMPFMNYDMLKDLLPFNKVDVYCGTKLTKVDDTSVTVENKEGAKEIPADTVLVAVGYRSENKLQEELRGVGIPVYNIGDSREVKNIIHAVWNAYEVARSL</sequence>
<accession>A0A4Y7RGJ3</accession>
<dbReference type="EMBL" id="QFGA01000001">
    <property type="protein sequence ID" value="TEB07936.1"/>
    <property type="molecule type" value="Genomic_DNA"/>
</dbReference>
<dbReference type="AlphaFoldDB" id="A0A4Y7RGJ3"/>
<dbReference type="InterPro" id="IPR013785">
    <property type="entry name" value="Aldolase_TIM"/>
</dbReference>
<comment type="cofactor">
    <cofactor evidence="2">
        <name>[4Fe-4S] cluster</name>
        <dbReference type="ChEBI" id="CHEBI:49883"/>
    </cofactor>
</comment>
<proteinExistence type="inferred from homology"/>
<dbReference type="InterPro" id="IPR001155">
    <property type="entry name" value="OxRdtase_FMN_N"/>
</dbReference>
<keyword evidence="7 12" id="KW-0560">Oxidoreductase</keyword>
<evidence type="ECO:0000259" key="11">
    <source>
        <dbReference type="Pfam" id="PF07992"/>
    </source>
</evidence>
<evidence type="ECO:0000313" key="13">
    <source>
        <dbReference type="Proteomes" id="UP000298324"/>
    </source>
</evidence>
<keyword evidence="6" id="KW-0479">Metal-binding</keyword>
<keyword evidence="5" id="KW-0288">FMN</keyword>
<keyword evidence="13" id="KW-1185">Reference proteome</keyword>
<evidence type="ECO:0000256" key="5">
    <source>
        <dbReference type="ARBA" id="ARBA00022643"/>
    </source>
</evidence>
<dbReference type="InterPro" id="IPR023753">
    <property type="entry name" value="FAD/NAD-binding_dom"/>
</dbReference>
<dbReference type="InterPro" id="IPR036188">
    <property type="entry name" value="FAD/NAD-bd_sf"/>
</dbReference>
<dbReference type="Gene3D" id="3.20.20.70">
    <property type="entry name" value="Aldolase class I"/>
    <property type="match status" value="1"/>
</dbReference>
<evidence type="ECO:0000256" key="2">
    <source>
        <dbReference type="ARBA" id="ARBA00001966"/>
    </source>
</evidence>
<evidence type="ECO:0000256" key="3">
    <source>
        <dbReference type="ARBA" id="ARBA00011048"/>
    </source>
</evidence>
<keyword evidence="8" id="KW-0408">Iron</keyword>
<comment type="cofactor">
    <cofactor evidence="1">
        <name>FMN</name>
        <dbReference type="ChEBI" id="CHEBI:58210"/>
    </cofactor>
</comment>
<dbReference type="Proteomes" id="UP000298324">
    <property type="component" value="Unassembled WGS sequence"/>
</dbReference>
<dbReference type="GO" id="GO:0046872">
    <property type="term" value="F:metal ion binding"/>
    <property type="evidence" value="ECO:0007669"/>
    <property type="project" value="UniProtKB-KW"/>
</dbReference>
<dbReference type="PRINTS" id="PR00368">
    <property type="entry name" value="FADPNR"/>
</dbReference>
<dbReference type="GO" id="GO:0051536">
    <property type="term" value="F:iron-sulfur cluster binding"/>
    <property type="evidence" value="ECO:0007669"/>
    <property type="project" value="UniProtKB-KW"/>
</dbReference>
<dbReference type="PRINTS" id="PR00411">
    <property type="entry name" value="PNDRDTASEI"/>
</dbReference>
<evidence type="ECO:0000256" key="7">
    <source>
        <dbReference type="ARBA" id="ARBA00023002"/>
    </source>
</evidence>